<evidence type="ECO:0000259" key="2">
    <source>
        <dbReference type="SMART" id="SM01017"/>
    </source>
</evidence>
<comment type="caution">
    <text evidence="3">The sequence shown here is derived from an EMBL/GenBank/DDBJ whole genome shotgun (WGS) entry which is preliminary data.</text>
</comment>
<dbReference type="Pfam" id="PF02752">
    <property type="entry name" value="Arrestin_C"/>
    <property type="match status" value="1"/>
</dbReference>
<dbReference type="PANTHER" id="PTHR11188:SF174">
    <property type="entry name" value="ARRESTIN-RELATED TRAFFICKING ADAPTER 10-RELATED"/>
    <property type="match status" value="1"/>
</dbReference>
<evidence type="ECO:0000313" key="3">
    <source>
        <dbReference type="EMBL" id="KAF6515290.1"/>
    </source>
</evidence>
<dbReference type="InterPro" id="IPR050357">
    <property type="entry name" value="Arrestin_domain-protein"/>
</dbReference>
<evidence type="ECO:0000313" key="4">
    <source>
        <dbReference type="Proteomes" id="UP000593570"/>
    </source>
</evidence>
<dbReference type="GO" id="GO:0030674">
    <property type="term" value="F:protein-macromolecule adaptor activity"/>
    <property type="evidence" value="ECO:0007669"/>
    <property type="project" value="TreeGrafter"/>
</dbReference>
<dbReference type="InterPro" id="IPR014752">
    <property type="entry name" value="Arrestin-like_C"/>
</dbReference>
<dbReference type="GO" id="GO:0031625">
    <property type="term" value="F:ubiquitin protein ligase binding"/>
    <property type="evidence" value="ECO:0007669"/>
    <property type="project" value="TreeGrafter"/>
</dbReference>
<evidence type="ECO:0000256" key="1">
    <source>
        <dbReference type="SAM" id="MobiDB-lite"/>
    </source>
</evidence>
<dbReference type="PANTHER" id="PTHR11188">
    <property type="entry name" value="ARRESTIN DOMAIN CONTAINING PROTEIN"/>
    <property type="match status" value="1"/>
</dbReference>
<dbReference type="AlphaFoldDB" id="A0A8H6GCV8"/>
<dbReference type="GO" id="GO:0070086">
    <property type="term" value="P:ubiquitin-dependent endocytosis"/>
    <property type="evidence" value="ECO:0007669"/>
    <property type="project" value="TreeGrafter"/>
</dbReference>
<dbReference type="InterPro" id="IPR004875">
    <property type="entry name" value="DDE_SF_endonuclease_dom"/>
</dbReference>
<dbReference type="EMBL" id="JACDXP010000014">
    <property type="protein sequence ID" value="KAF6515290.1"/>
    <property type="molecule type" value="Genomic_DNA"/>
</dbReference>
<dbReference type="GO" id="GO:0003676">
    <property type="term" value="F:nucleic acid binding"/>
    <property type="evidence" value="ECO:0007669"/>
    <property type="project" value="InterPro"/>
</dbReference>
<feature type="compositionally biased region" description="Basic and acidic residues" evidence="1">
    <location>
        <begin position="771"/>
        <end position="793"/>
    </location>
</feature>
<proteinExistence type="predicted"/>
<accession>A0A8H6GCV8</accession>
<feature type="region of interest" description="Disordered" evidence="1">
    <location>
        <begin position="771"/>
        <end position="816"/>
    </location>
</feature>
<organism evidence="3 4">
    <name type="scientific">Fusarium oxysporum f. sp. conglutinans</name>
    <dbReference type="NCBI Taxonomy" id="100902"/>
    <lineage>
        <taxon>Eukaryota</taxon>
        <taxon>Fungi</taxon>
        <taxon>Dikarya</taxon>
        <taxon>Ascomycota</taxon>
        <taxon>Pezizomycotina</taxon>
        <taxon>Sordariomycetes</taxon>
        <taxon>Hypocreomycetidae</taxon>
        <taxon>Hypocreales</taxon>
        <taxon>Nectriaceae</taxon>
        <taxon>Fusarium</taxon>
        <taxon>Fusarium oxysporum species complex</taxon>
    </lineage>
</organism>
<gene>
    <name evidence="3" type="ORF">HZS61_005196</name>
</gene>
<name>A0A8H6GCV8_FUSOX</name>
<dbReference type="InterPro" id="IPR011022">
    <property type="entry name" value="Arrestin_C-like"/>
</dbReference>
<dbReference type="Proteomes" id="UP000593570">
    <property type="component" value="Unassembled WGS sequence"/>
</dbReference>
<dbReference type="Pfam" id="PF03184">
    <property type="entry name" value="DDE_1"/>
    <property type="match status" value="1"/>
</dbReference>
<dbReference type="GO" id="GO:0005829">
    <property type="term" value="C:cytosol"/>
    <property type="evidence" value="ECO:0007669"/>
    <property type="project" value="TreeGrafter"/>
</dbReference>
<feature type="region of interest" description="Disordered" evidence="1">
    <location>
        <begin position="134"/>
        <end position="159"/>
    </location>
</feature>
<dbReference type="SMART" id="SM01017">
    <property type="entry name" value="Arrestin_C"/>
    <property type="match status" value="1"/>
</dbReference>
<sequence>MPVRSAKLAATSLAPMPVASGSGVNCFILLAEHDVFLSGIEHDCEGHREGQSGTALLRGILQLSVSKNIKIKAVQLKLLGRARTEWLQKMNSGYYEEEILQTQVVTFFNAMNNEWKYDYGNQCKFRLKSTSPNDNDLMDELNRSKSLSPHYHNNDGTEDLKRLSSENAQVRSLNKDHPIATATQMKQCKVFYPGTYDYFFELPIDHRQLETTKVQYGFVKWELHAAVDRAGIFNPNLHGVKEVSIVRVPDPLSLEMTESMLISRQWQDQLYYDIIISGKGFPVGSKIPITFQLTPLAKVRVHGLKVFVIESIEYWSNDRTAARKASSRKILLLSKLAGRTLAPSWAFSNLRTIRGGELSPEQRREAREMAARQRTAEASRQKIAVQPLPEPSANLLGDLDLGLENFWGPTEIEVDVQIPTCGMMARNENLKLHPECTWRNVNIRHWIQVILPTSRLDPVDPTGTKRRTFDISINLPFTLLHCRATPMNIYLPTYSDKICQSTACQSICGCPDALKIPTESSTDYCTRTLAGVNLISGDRSSSRLAEHLASGQQNPRSSAEIAVVHDSQRPIHVFNIGLGYMPSRSLETFNHGFGSESTVPLGSILLPQWPSIGGIRESEYGWIKPENTVNVDEGRIVAGFGFDSLVIGSSDPKGKAFLKGSQSRTWTTFTEAVTANGHLLKPGIIFKGRDLQKQWIIDEFNKIADWYYITSDNGWTDNHIAVEWLKEPLENGVFNASKAAYRKELQKLTSLTDSAPVDKVNFIKAYAKARAPDKKEMTPGSDGHRDGQADSDHTPTTSRHIRDLGKNKSPSTRRRYSVISRGFEAQESKIASLSTRIASLEEEVGRLSRGKKRKAIPNLNKKFITLVEALAAGDTISEPNEAIEGADVVEDVIEPFSRVIPVLSCASTLASFNDNWSYSRRVCLPGRAESTFLECLPTPSGNFLSLRKPALVRLRIVVFTLIIPLRGVMYGSVA</sequence>
<feature type="domain" description="Arrestin C-terminal-like" evidence="2">
    <location>
        <begin position="266"/>
        <end position="484"/>
    </location>
</feature>
<protein>
    <recommendedName>
        <fullName evidence="2">Arrestin C-terminal-like domain-containing protein</fullName>
    </recommendedName>
</protein>
<dbReference type="Gene3D" id="2.60.40.640">
    <property type="match status" value="1"/>
</dbReference>
<reference evidence="3 4" key="1">
    <citation type="journal article" date="2020" name="bioRxiv">
        <title>A chromosome-scale genome assembly for the Fusarium oxysporum strain Fo5176 to establish a model Arabidopsis-fungal pathosystem.</title>
        <authorList>
            <person name="Fokkens L."/>
            <person name="Guo L."/>
            <person name="Dora S."/>
            <person name="Wang B."/>
            <person name="Ye K."/>
            <person name="Sanchez-Rodriguez C."/>
            <person name="Croll D."/>
        </authorList>
    </citation>
    <scope>NUCLEOTIDE SEQUENCE [LARGE SCALE GENOMIC DNA]</scope>
    <source>
        <strain evidence="3 4">Fo5176</strain>
    </source>
</reference>